<keyword evidence="4" id="KW-1185">Reference proteome</keyword>
<proteinExistence type="predicted"/>
<dbReference type="OrthoDB" id="111646at2759"/>
<keyword evidence="1" id="KW-0812">Transmembrane</keyword>
<dbReference type="AlphaFoldDB" id="A0A485LJR8"/>
<dbReference type="EMBL" id="CAADRA010007040">
    <property type="protein sequence ID" value="VFT98690.1"/>
    <property type="molecule type" value="Genomic_DNA"/>
</dbReference>
<keyword evidence="1" id="KW-1133">Transmembrane helix</keyword>
<keyword evidence="1" id="KW-0472">Membrane</keyword>
<evidence type="ECO:0000256" key="1">
    <source>
        <dbReference type="SAM" id="Phobius"/>
    </source>
</evidence>
<gene>
    <name evidence="3" type="primary">Aste57867_22022</name>
    <name evidence="2" type="ORF">As57867_021953</name>
    <name evidence="3" type="ORF">ASTE57867_22022</name>
</gene>
<reference evidence="3 4" key="1">
    <citation type="submission" date="2019-03" db="EMBL/GenBank/DDBJ databases">
        <authorList>
            <person name="Gaulin E."/>
            <person name="Dumas B."/>
        </authorList>
    </citation>
    <scope>NUCLEOTIDE SEQUENCE [LARGE SCALE GENOMIC DNA]</scope>
    <source>
        <strain evidence="3">CBS 568.67</strain>
    </source>
</reference>
<evidence type="ECO:0000313" key="4">
    <source>
        <dbReference type="Proteomes" id="UP000332933"/>
    </source>
</evidence>
<accession>A0A485LJR8</accession>
<feature type="transmembrane region" description="Helical" evidence="1">
    <location>
        <begin position="72"/>
        <end position="93"/>
    </location>
</feature>
<sequence length="223" mass="24623">MRLHSLRNMLPLKHLARVGAVGALRGRTTPTCMTGVRHFSQFIGGNDEPSSSVTTRTNETVVFKSNAQWPWYVGKGAGVQMYAAVALTAQIVYSLPDTASYIEIIATAGPLASASAFLFFGTKYMCDRVISTVTNCRTIGQRDEFLKVTVAGVLAPKTFEVLPRDVKLIAKDDKGLCTLKIHRTTFWLDTAKAELIETKSLDVLLSGKPLLVRREKQSKHHRK</sequence>
<feature type="transmembrane region" description="Helical" evidence="1">
    <location>
        <begin position="99"/>
        <end position="120"/>
    </location>
</feature>
<evidence type="ECO:0000313" key="2">
    <source>
        <dbReference type="EMBL" id="KAF0686170.1"/>
    </source>
</evidence>
<protein>
    <submittedName>
        <fullName evidence="3">Aste57867_22022 protein</fullName>
    </submittedName>
</protein>
<reference evidence="2" key="2">
    <citation type="submission" date="2019-06" db="EMBL/GenBank/DDBJ databases">
        <title>Genomics analysis of Aphanomyces spp. identifies a new class of oomycete effector associated with host adaptation.</title>
        <authorList>
            <person name="Gaulin E."/>
        </authorList>
    </citation>
    <scope>NUCLEOTIDE SEQUENCE</scope>
    <source>
        <strain evidence="2">CBS 578.67</strain>
    </source>
</reference>
<evidence type="ECO:0000313" key="3">
    <source>
        <dbReference type="EMBL" id="VFT98690.1"/>
    </source>
</evidence>
<dbReference type="Proteomes" id="UP000332933">
    <property type="component" value="Unassembled WGS sequence"/>
</dbReference>
<dbReference type="EMBL" id="VJMH01007014">
    <property type="protein sequence ID" value="KAF0686170.1"/>
    <property type="molecule type" value="Genomic_DNA"/>
</dbReference>
<organism evidence="3 4">
    <name type="scientific">Aphanomyces stellatus</name>
    <dbReference type="NCBI Taxonomy" id="120398"/>
    <lineage>
        <taxon>Eukaryota</taxon>
        <taxon>Sar</taxon>
        <taxon>Stramenopiles</taxon>
        <taxon>Oomycota</taxon>
        <taxon>Saprolegniomycetes</taxon>
        <taxon>Saprolegniales</taxon>
        <taxon>Verrucalvaceae</taxon>
        <taxon>Aphanomyces</taxon>
    </lineage>
</organism>
<name>A0A485LJR8_9STRA</name>